<keyword evidence="2" id="KW-0732">Signal</keyword>
<dbReference type="PROSITE" id="PS51257">
    <property type="entry name" value="PROKAR_LIPOPROTEIN"/>
    <property type="match status" value="1"/>
</dbReference>
<protein>
    <recommendedName>
        <fullName evidence="5">YtxH domain-containing protein</fullName>
    </recommendedName>
</protein>
<feature type="compositionally biased region" description="Polar residues" evidence="1">
    <location>
        <begin position="83"/>
        <end position="103"/>
    </location>
</feature>
<feature type="chain" id="PRO_5038963316" description="YtxH domain-containing protein" evidence="2">
    <location>
        <begin position="23"/>
        <end position="103"/>
    </location>
</feature>
<accession>A0A9D1PHR8</accession>
<dbReference type="EMBL" id="DXIE01000016">
    <property type="protein sequence ID" value="HIV61658.1"/>
    <property type="molecule type" value="Genomic_DNA"/>
</dbReference>
<evidence type="ECO:0000313" key="3">
    <source>
        <dbReference type="EMBL" id="HIV61658.1"/>
    </source>
</evidence>
<proteinExistence type="predicted"/>
<evidence type="ECO:0008006" key="5">
    <source>
        <dbReference type="Google" id="ProtNLM"/>
    </source>
</evidence>
<comment type="caution">
    <text evidence="3">The sequence shown here is derived from an EMBL/GenBank/DDBJ whole genome shotgun (WGS) entry which is preliminary data.</text>
</comment>
<feature type="region of interest" description="Disordered" evidence="1">
    <location>
        <begin position="76"/>
        <end position="103"/>
    </location>
</feature>
<sequence length="103" mass="10682">MKRLLALLIPVCFLSISLFGCGSDTTEDTAKPGANGSVIEPQDNMTTGEDMLQDGKNAVDDVVDGAQNAVDDVIDGAQDAIDPNTNQNNSAGTANTTVQTPNK</sequence>
<evidence type="ECO:0000256" key="1">
    <source>
        <dbReference type="SAM" id="MobiDB-lite"/>
    </source>
</evidence>
<dbReference type="AlphaFoldDB" id="A0A9D1PHR8"/>
<reference evidence="3" key="1">
    <citation type="journal article" date="2021" name="PeerJ">
        <title>Extensive microbial diversity within the chicken gut microbiome revealed by metagenomics and culture.</title>
        <authorList>
            <person name="Gilroy R."/>
            <person name="Ravi A."/>
            <person name="Getino M."/>
            <person name="Pursley I."/>
            <person name="Horton D.L."/>
            <person name="Alikhan N.F."/>
            <person name="Baker D."/>
            <person name="Gharbi K."/>
            <person name="Hall N."/>
            <person name="Watson M."/>
            <person name="Adriaenssens E.M."/>
            <person name="Foster-Nyarko E."/>
            <person name="Jarju S."/>
            <person name="Secka A."/>
            <person name="Antonio M."/>
            <person name="Oren A."/>
            <person name="Chaudhuri R.R."/>
            <person name="La Ragione R."/>
            <person name="Hildebrand F."/>
            <person name="Pallen M.J."/>
        </authorList>
    </citation>
    <scope>NUCLEOTIDE SEQUENCE</scope>
    <source>
        <strain evidence="3">CHK193-4272</strain>
    </source>
</reference>
<evidence type="ECO:0000256" key="2">
    <source>
        <dbReference type="SAM" id="SignalP"/>
    </source>
</evidence>
<organism evidence="3 4">
    <name type="scientific">Candidatus Butyricicoccus avistercoris</name>
    <dbReference type="NCBI Taxonomy" id="2838518"/>
    <lineage>
        <taxon>Bacteria</taxon>
        <taxon>Bacillati</taxon>
        <taxon>Bacillota</taxon>
        <taxon>Clostridia</taxon>
        <taxon>Eubacteriales</taxon>
        <taxon>Butyricicoccaceae</taxon>
        <taxon>Butyricicoccus</taxon>
    </lineage>
</organism>
<evidence type="ECO:0000313" key="4">
    <source>
        <dbReference type="Proteomes" id="UP000886808"/>
    </source>
</evidence>
<dbReference type="Proteomes" id="UP000886808">
    <property type="component" value="Unassembled WGS sequence"/>
</dbReference>
<feature type="signal peptide" evidence="2">
    <location>
        <begin position="1"/>
        <end position="22"/>
    </location>
</feature>
<reference evidence="3" key="2">
    <citation type="submission" date="2021-04" db="EMBL/GenBank/DDBJ databases">
        <authorList>
            <person name="Gilroy R."/>
        </authorList>
    </citation>
    <scope>NUCLEOTIDE SEQUENCE</scope>
    <source>
        <strain evidence="3">CHK193-4272</strain>
    </source>
</reference>
<gene>
    <name evidence="3" type="ORF">H9746_02260</name>
</gene>
<feature type="region of interest" description="Disordered" evidence="1">
    <location>
        <begin position="25"/>
        <end position="47"/>
    </location>
</feature>
<name>A0A9D1PHR8_9FIRM</name>